<feature type="region of interest" description="Disordered" evidence="3">
    <location>
        <begin position="743"/>
        <end position="769"/>
    </location>
</feature>
<evidence type="ECO:0000259" key="5">
    <source>
        <dbReference type="PROSITE" id="PS50879"/>
    </source>
</evidence>
<keyword evidence="2" id="KW-0175">Coiled coil</keyword>
<protein>
    <submittedName>
        <fullName evidence="6">Uncharacterized protein</fullName>
    </submittedName>
</protein>
<evidence type="ECO:0000313" key="7">
    <source>
        <dbReference type="Proteomes" id="UP000604046"/>
    </source>
</evidence>
<keyword evidence="1" id="KW-0479">Metal-binding</keyword>
<feature type="region of interest" description="Disordered" evidence="3">
    <location>
        <begin position="53"/>
        <end position="107"/>
    </location>
</feature>
<feature type="domain" description="RNase H type-1" evidence="5">
    <location>
        <begin position="2143"/>
        <end position="2299"/>
    </location>
</feature>
<dbReference type="GO" id="GO:0003676">
    <property type="term" value="F:nucleic acid binding"/>
    <property type="evidence" value="ECO:0007669"/>
    <property type="project" value="InterPro"/>
</dbReference>
<dbReference type="InterPro" id="IPR036691">
    <property type="entry name" value="Endo/exonu/phosph_ase_sf"/>
</dbReference>
<dbReference type="InterPro" id="IPR005135">
    <property type="entry name" value="Endo/exonuclease/phosphatase"/>
</dbReference>
<dbReference type="PROSITE" id="PS50879">
    <property type="entry name" value="RNASE_H_1"/>
    <property type="match status" value="1"/>
</dbReference>
<feature type="compositionally biased region" description="Low complexity" evidence="3">
    <location>
        <begin position="1363"/>
        <end position="1374"/>
    </location>
</feature>
<dbReference type="OrthoDB" id="447743at2759"/>
<evidence type="ECO:0000313" key="6">
    <source>
        <dbReference type="EMBL" id="CAE7330694.1"/>
    </source>
</evidence>
<evidence type="ECO:0000259" key="4">
    <source>
        <dbReference type="PROSITE" id="PS50157"/>
    </source>
</evidence>
<evidence type="ECO:0000256" key="3">
    <source>
        <dbReference type="SAM" id="MobiDB-lite"/>
    </source>
</evidence>
<sequence length="3632" mass="397775">MASKSTTSQWTEPTSWKCSQCKQAVKLSANYCPNCGGHWQKCAAKEQSYAQWRRQPFQEAKGKGKQSGAKGVRKEGEETTSAPAIAALPAPPTSSKVQLPKQGMAEGGGEDRKLIEQILRHVDVGALPQSLQEQVGHLASQDPKNQAKRLHKMVAIKTSALQGLKKVREDMLAFNTAWEKYSTDLLQLWQEQTKERQEKMLAFHQAEREWIAQLTSATQALQQAIRESPGALEEDQEMEVSEAQVNEALAAEQDLRTLQQEHQQKMEEQARQVAQLLEATQTTAREVASWQLWRLQPGEQLHKKECLHQLLVGSLFEKLMYELDFVGTWKAALIAVNLSFELALPESIASNFPLAADPRIVDAVEQSVHSFELDCQPRVCTFDCQRGVAGFPFPESGDRASLCFPALHRHHHVLPLHVSFQLPELSRVDCSSTSWRNKWNRQFNRCIAENIGNSALIAPVSAECPLGGNFSDGPRFAHPFGRASKAEWTNAGVCTLNRGFLGLLDRSCSGDAHTKVEEDHLPPTESGVDSFPLLMTWPRLFHVPTLPPYVGERTVLLGPDACQQPLHPDGLWFPDCWMPEDLQTLAEIGAQAGRYAFFDTVDHIRTGPFEASWGIVDAIQDALHKTRAGPIGHIRVLQLPFAGLPRLQIVLVPAGTAPDWTALPIDMRAAVGSFCTVMVPIAATCFAHIYQATLACPAVPSAAHRFVARGFWRVLRVDGTPVSPFDASILDEDATLVVEVQATAPPTPSTSSASASSGNSSTTATEGSDSFGRCLPFHVLYRPDEHDEHILVAFHAVGHMPWTAHFDRLVTPEVLVRHVASRLGGSSGINAWRIVFPPRQPVFVGVHGHVLALPSGSDRTKPFLFDMRRIFGPHLHCIRLIEATPGQDGDVHGLASAAEAFLIQSGLVAPPTVYHNTANRAAATVVPALDGAVCVVEDTLHIALQIPGLRQSALAYQGNNTNEGTLTSTTTTSTSRVEDPFQFVVHTPRRTIARLGIPNGLPRGTIVEVALDWDVDLPTILHMLVQKAADEQVLPLGLSIEASPVQPEPRASCRELLFFLTAPQTRVEPIYVWVDARPTAELAFLQVGQFAGPESILAPGTNIRALYFNGHRWDAPGEMRHGGLVSASIVPQAPDVRLPDQLASAIPGIQAAFFPLPIPSGISRRPRWASSQTDHSSFHWDSAVGARLRSLGFIRGSVFFTVVGQGFAYTASLGRERPSLEAVAEWVETWLGSRYGSLQLFDTRTQHTGRWTFVAVPGLMDPRTHYILLSSRGPDLAAFQVEHGLGWSAVTRLIPWTLPLSGSPVPGASYYADFWPPCDSEHSIFLHPHAPPQERDGVREETQGGRWRRRRFQQMSGTEAHSDTGAASSTTTTTLMRATSRTHTTTLPLAPSGQLVLTLVSGTAIACRPIQGTSIHDLAEDVAEAAMAHIVHGRAPGQGSFRLAQVMPHHSMQLVEVLMVWSPFDFATQVVVDLRGVGGGLRQHAVDTDQDPVSLIDAQLRQAGVHIWINGIPSQCFCGLLQDGDLITASWHALSAPILTRASVFRRWNNLALLAIETSSLVLQELPQDQTQASLQVHRHIIDWLENTAIRLGFWLSPQRQAFVFNRVRGEIMICVQGRLPASAAQITEALALLDTWRDIRDLVDTRIMALDSAVFVARDAFERNQCWHLVPASAFPLTFLLWPVTTDNIHTASHFPAPAGLEVLSVGHPQHATVQRYHRPPRQGTSLVHIRTSSKHRTSPCAAMEGSASEARLKLCWSDFGIEQVRAPSLSHEDTWAARVPPATDFSQIGACKVSHFASGRGSPLALLPASFDELIDRAFLAGINSALSFSDHPLRRYTVFDVHRHAHVRYLDPSARLEFVVADILLSAPGPVREVRLLEMPLSGFPTPQFAVTLTAAFPGWRAMPFDARGLGFGLCTIDIWPRADWQGVGAALAEMCHTAANCHGMGADVSSRTVANTTTRRAASGQPTDPPPPDLVPLEAIKATARPPPPPVPDLRGEEPETEGNRTTEETPVAPCADSQGGYATGQAPPPAEAAPPPERLPESGSAASSLQGPQSSLHTQARCIVPTPFGRRCIDPMEVPPKPIALADAVRVPTPTVEQLRNCLQAISMPWSGFWEWPAKLLSAKLCQQVAPWGGMDGPVLAFHVFTDGSAKHGKGGWGAVLCVQTAEDVSLPFRLVGVAGGPTGKLFPLDESLAQTNNTAEAQALLVASLFAFSAGKIPVHLHGDSCITLGEAAGWSNTIRPKEGGEPLLHDALRMVTHCLLERGISLQHHWVKGHSGLLWNEIADRIADAGRREKLASVPFLRHPLLPWAWLAHTGAGLPSLDQLCQGQYEQVDVPTADDLHSILRDVHCKAPVGQKPCVLKLMTANACTLTGKIASFKQQGQELGLHVAAFQETRCKEGQINGEWITFHSGAHKGGDGIALWFNSAAQWGKGKSRVPLQPEHLFVLRSEPTLLMVACQHPACRALFVAYRGPHSLRPAAEITQWWGRLRTILTPLAAKWQCVLLGDANAKLHHTFLPHVGDIGTGDQDLAGDLLADLASKLELCVLNTHSHVLQEVSPYTWKQTRLDYIAVPAAWGADAWSQPGTDFDLLNPRDDHVPVIIHCRIQPAQSVSCPPARRTFRRLPPEAYDRALDAAASIQLPWEVSVHEHTEAFLHTARQSLEASIKAQPKCPRKPYVSSEAVERIAQKRCAVKQVQAARKRLDQSRLRSFFAHCKRKRSAQAMRTIKLDRFVVAIWEHVIALANYNVRTQLAADRNAYIHRLVADIQEGTASKKAQTVYAALKHIRPASKRVLWGPLWMLNGADGEAVHTFAEAQGVRATHFGGLEAARPVCASSIGSHYLEVPQKAVFRIQDLPTLLDLEKALRDLPKRKAPGVSGLPNEVWLCSAAKAARIWLPLLLKSHLRLTEPLLSTLYKGKGAVTDVESHRSIYLMEGVGKALRKLLRPHLVESLAGQKPALLQGSTPHSSSAQLTHYLLTLAALSKSKGYCCALLFVDAKSAFYRVLRERLVKLPSCDDELCSILEQLEISKEAYDGVMAWMKGDTLLTGVAPHIRRIVASWFACPNFVLRGLPCAFRSRAGTRPGDAMADVLFAFVLCDAMAEISSRLEAEDLLSGPQCSPAQQPTWADDVCIPVCSNEAARLPTRLSKVCAIMHTAYTRRGLAPNYARGKTEAVIFWTGKGSQAMKKQLLHDRHVIKVQSDPNCHLDLAVVHRYTHLGTLVSAQLSSKADFAAKLAHGVQAAAPLTKQVLRNPAIPLKGRCQLLEALALSSASHNVGVWVPDAASLDRWEKGISVMYRMLLPEDRWDHHPAYPGTPELAGALCRPAPAALLLVERVRHLLRIVRDDNRFLWELLLEHAAQTDDSWIHQIHRDLAFLAKWAPGVINEQTVRSACASADGLLSLASEHATVVTRALKLAVRAHTNSLGKWAAFQVRARREGIARVDKSPPPTLAGDFACWLCEATFPSTSHLAAHVQCQHDHTNIARPFASGSTCKACLRNYWGTERLCRHLAHGHTGCLPFLLATMQPCSDTDWTPSPGPASHWPVIRVQGPLRPRREADTAALCASLLELEGWEVQALLPSLKKFDDTVFDVANILVQHFPVNRAPVQMADFLPDGKVLIDRWLSG</sequence>
<feature type="compositionally biased region" description="Pro residues" evidence="3">
    <location>
        <begin position="2031"/>
        <end position="2042"/>
    </location>
</feature>
<keyword evidence="1" id="KW-0863">Zinc-finger</keyword>
<dbReference type="InterPro" id="IPR013087">
    <property type="entry name" value="Znf_C2H2_type"/>
</dbReference>
<comment type="caution">
    <text evidence="6">The sequence shown here is derived from an EMBL/GenBank/DDBJ whole genome shotgun (WGS) entry which is preliminary data.</text>
</comment>
<feature type="compositionally biased region" description="Polar residues" evidence="3">
    <location>
        <begin position="2049"/>
        <end position="2063"/>
    </location>
</feature>
<dbReference type="PROSITE" id="PS00028">
    <property type="entry name" value="ZINC_FINGER_C2H2_1"/>
    <property type="match status" value="2"/>
</dbReference>
<feature type="compositionally biased region" description="Basic and acidic residues" evidence="3">
    <location>
        <begin position="1998"/>
        <end position="2012"/>
    </location>
</feature>
<dbReference type="Pfam" id="PF00075">
    <property type="entry name" value="RNase_H"/>
    <property type="match status" value="1"/>
</dbReference>
<dbReference type="PROSITE" id="PS50157">
    <property type="entry name" value="ZINC_FINGER_C2H2_2"/>
    <property type="match status" value="1"/>
</dbReference>
<feature type="coiled-coil region" evidence="2">
    <location>
        <begin position="241"/>
        <end position="279"/>
    </location>
</feature>
<accession>A0A812NPJ7</accession>
<dbReference type="Gene3D" id="3.30.420.10">
    <property type="entry name" value="Ribonuclease H-like superfamily/Ribonuclease H"/>
    <property type="match status" value="1"/>
</dbReference>
<feature type="compositionally biased region" description="Low complexity" evidence="3">
    <location>
        <begin position="749"/>
        <end position="765"/>
    </location>
</feature>
<reference evidence="6" key="1">
    <citation type="submission" date="2021-02" db="EMBL/GenBank/DDBJ databases">
        <authorList>
            <person name="Dougan E. K."/>
            <person name="Rhodes N."/>
            <person name="Thang M."/>
            <person name="Chan C."/>
        </authorList>
    </citation>
    <scope>NUCLEOTIDE SEQUENCE</scope>
</reference>
<dbReference type="Proteomes" id="UP000604046">
    <property type="component" value="Unassembled WGS sequence"/>
</dbReference>
<proteinExistence type="predicted"/>
<dbReference type="SUPFAM" id="SSF53098">
    <property type="entry name" value="Ribonuclease H-like"/>
    <property type="match status" value="1"/>
</dbReference>
<evidence type="ECO:0000256" key="1">
    <source>
        <dbReference type="PROSITE-ProRule" id="PRU00042"/>
    </source>
</evidence>
<gene>
    <name evidence="6" type="ORF">SNAT2548_LOCUS17303</name>
</gene>
<dbReference type="Gene3D" id="3.60.10.10">
    <property type="entry name" value="Endonuclease/exonuclease/phosphatase"/>
    <property type="match status" value="1"/>
</dbReference>
<dbReference type="InterPro" id="IPR012337">
    <property type="entry name" value="RNaseH-like_sf"/>
</dbReference>
<dbReference type="Pfam" id="PF03372">
    <property type="entry name" value="Exo_endo_phos"/>
    <property type="match status" value="1"/>
</dbReference>
<dbReference type="InterPro" id="IPR036397">
    <property type="entry name" value="RNaseH_sf"/>
</dbReference>
<keyword evidence="7" id="KW-1185">Reference proteome</keyword>
<name>A0A812NPJ7_9DINO</name>
<keyword evidence="1" id="KW-0862">Zinc</keyword>
<feature type="region of interest" description="Disordered" evidence="3">
    <location>
        <begin position="1955"/>
        <end position="2064"/>
    </location>
</feature>
<feature type="compositionally biased region" description="Low complexity" evidence="3">
    <location>
        <begin position="1955"/>
        <end position="1967"/>
    </location>
</feature>
<evidence type="ECO:0000256" key="2">
    <source>
        <dbReference type="SAM" id="Coils"/>
    </source>
</evidence>
<organism evidence="6 7">
    <name type="scientific">Symbiodinium natans</name>
    <dbReference type="NCBI Taxonomy" id="878477"/>
    <lineage>
        <taxon>Eukaryota</taxon>
        <taxon>Sar</taxon>
        <taxon>Alveolata</taxon>
        <taxon>Dinophyceae</taxon>
        <taxon>Suessiales</taxon>
        <taxon>Symbiodiniaceae</taxon>
        <taxon>Symbiodinium</taxon>
    </lineage>
</organism>
<feature type="region of interest" description="Disordered" evidence="3">
    <location>
        <begin position="1327"/>
        <end position="1374"/>
    </location>
</feature>
<dbReference type="InterPro" id="IPR002156">
    <property type="entry name" value="RNaseH_domain"/>
</dbReference>
<dbReference type="GO" id="GO:0004523">
    <property type="term" value="F:RNA-DNA hybrid ribonuclease activity"/>
    <property type="evidence" value="ECO:0007669"/>
    <property type="project" value="InterPro"/>
</dbReference>
<feature type="compositionally biased region" description="Basic and acidic residues" evidence="3">
    <location>
        <begin position="1332"/>
        <end position="1343"/>
    </location>
</feature>
<feature type="compositionally biased region" description="Low complexity" evidence="3">
    <location>
        <begin position="79"/>
        <end position="88"/>
    </location>
</feature>
<feature type="domain" description="C2H2-type" evidence="4">
    <location>
        <begin position="3461"/>
        <end position="3489"/>
    </location>
</feature>
<dbReference type="SUPFAM" id="SSF56219">
    <property type="entry name" value="DNase I-like"/>
    <property type="match status" value="1"/>
</dbReference>
<dbReference type="GO" id="GO:0008270">
    <property type="term" value="F:zinc ion binding"/>
    <property type="evidence" value="ECO:0007669"/>
    <property type="project" value="UniProtKB-KW"/>
</dbReference>
<dbReference type="EMBL" id="CAJNDS010002106">
    <property type="protein sequence ID" value="CAE7330694.1"/>
    <property type="molecule type" value="Genomic_DNA"/>
</dbReference>